<dbReference type="Proteomes" id="UP000253551">
    <property type="component" value="Unassembled WGS sequence"/>
</dbReference>
<accession>A0A367IQ36</accession>
<feature type="compositionally biased region" description="Basic and acidic residues" evidence="1">
    <location>
        <begin position="72"/>
        <end position="90"/>
    </location>
</feature>
<dbReference type="EMBL" id="PJQM01006357">
    <property type="protein sequence ID" value="RCH79807.1"/>
    <property type="molecule type" value="Genomic_DNA"/>
</dbReference>
<dbReference type="AlphaFoldDB" id="A0A367IQ36"/>
<evidence type="ECO:0000313" key="2">
    <source>
        <dbReference type="EMBL" id="RCH79807.1"/>
    </source>
</evidence>
<comment type="caution">
    <text evidence="2">The sequence shown here is derived from an EMBL/GenBank/DDBJ whole genome shotgun (WGS) entry which is preliminary data.</text>
</comment>
<keyword evidence="3" id="KW-1185">Reference proteome</keyword>
<dbReference type="OrthoDB" id="10285340at2759"/>
<feature type="compositionally biased region" description="Basic and acidic residues" evidence="1">
    <location>
        <begin position="97"/>
        <end position="118"/>
    </location>
</feature>
<sequence length="157" mass="17873">MRASNSVEAFHRILCSTMNEKVPLSLGTGQLLSIAKNNLELLKCYYDHGIPVGYGTKKRYRPNKRLVSFYEESHSRVPDTTEAHLGDKGLKVNRNKNKQEQDQKHFENTKKESQKRSSDSINADVGQTDVSHEDLCSKDDELILGKAIRSEENLMYS</sequence>
<reference evidence="2 3" key="1">
    <citation type="journal article" date="2018" name="G3 (Bethesda)">
        <title>Phylogenetic and Phylogenomic Definition of Rhizopus Species.</title>
        <authorList>
            <person name="Gryganskyi A.P."/>
            <person name="Golan J."/>
            <person name="Dolatabadi S."/>
            <person name="Mondo S."/>
            <person name="Robb S."/>
            <person name="Idnurm A."/>
            <person name="Muszewska A."/>
            <person name="Steczkiewicz K."/>
            <person name="Masonjones S."/>
            <person name="Liao H.L."/>
            <person name="Gajdeczka M.T."/>
            <person name="Anike F."/>
            <person name="Vuek A."/>
            <person name="Anishchenko I.M."/>
            <person name="Voigt K."/>
            <person name="de Hoog G.S."/>
            <person name="Smith M.E."/>
            <person name="Heitman J."/>
            <person name="Vilgalys R."/>
            <person name="Stajich J.E."/>
        </authorList>
    </citation>
    <scope>NUCLEOTIDE SEQUENCE [LARGE SCALE GENOMIC DNA]</scope>
    <source>
        <strain evidence="2 3">LSU 92-RS-03</strain>
    </source>
</reference>
<evidence type="ECO:0000313" key="3">
    <source>
        <dbReference type="Proteomes" id="UP000253551"/>
    </source>
</evidence>
<name>A0A367IQ36_RHIST</name>
<proteinExistence type="predicted"/>
<organism evidence="2 3">
    <name type="scientific">Rhizopus stolonifer</name>
    <name type="common">Rhizopus nigricans</name>
    <dbReference type="NCBI Taxonomy" id="4846"/>
    <lineage>
        <taxon>Eukaryota</taxon>
        <taxon>Fungi</taxon>
        <taxon>Fungi incertae sedis</taxon>
        <taxon>Mucoromycota</taxon>
        <taxon>Mucoromycotina</taxon>
        <taxon>Mucoromycetes</taxon>
        <taxon>Mucorales</taxon>
        <taxon>Mucorineae</taxon>
        <taxon>Rhizopodaceae</taxon>
        <taxon>Rhizopus</taxon>
    </lineage>
</organism>
<feature type="region of interest" description="Disordered" evidence="1">
    <location>
        <begin position="72"/>
        <end position="132"/>
    </location>
</feature>
<protein>
    <submittedName>
        <fullName evidence="2">Uncharacterized protein</fullName>
    </submittedName>
</protein>
<evidence type="ECO:0000256" key="1">
    <source>
        <dbReference type="SAM" id="MobiDB-lite"/>
    </source>
</evidence>
<gene>
    <name evidence="2" type="ORF">CU098_004344</name>
</gene>